<proteinExistence type="predicted"/>
<protein>
    <submittedName>
        <fullName evidence="1">Uncharacterized protein</fullName>
    </submittedName>
</protein>
<organism evidence="1 2">
    <name type="scientific">Paenibacillus marchantiophytorum</name>
    <dbReference type="NCBI Taxonomy" id="1619310"/>
    <lineage>
        <taxon>Bacteria</taxon>
        <taxon>Bacillati</taxon>
        <taxon>Bacillota</taxon>
        <taxon>Bacilli</taxon>
        <taxon>Bacillales</taxon>
        <taxon>Paenibacillaceae</taxon>
        <taxon>Paenibacillus</taxon>
    </lineage>
</organism>
<gene>
    <name evidence="1" type="ORF">GCM10008018_45810</name>
</gene>
<comment type="caution">
    <text evidence="1">The sequence shown here is derived from an EMBL/GenBank/DDBJ whole genome shotgun (WGS) entry which is preliminary data.</text>
</comment>
<sequence length="49" mass="5959">MHLTYLRINNGIYCKYILKNLILLSYKKEFENNFQQPISRKLLENKKSP</sequence>
<name>A0ABQ1EZ58_9BACL</name>
<reference evidence="2" key="1">
    <citation type="journal article" date="2019" name="Int. J. Syst. Evol. Microbiol.">
        <title>The Global Catalogue of Microorganisms (GCM) 10K type strain sequencing project: providing services to taxonomists for standard genome sequencing and annotation.</title>
        <authorList>
            <consortium name="The Broad Institute Genomics Platform"/>
            <consortium name="The Broad Institute Genome Sequencing Center for Infectious Disease"/>
            <person name="Wu L."/>
            <person name="Ma J."/>
        </authorList>
    </citation>
    <scope>NUCLEOTIDE SEQUENCE [LARGE SCALE GENOMIC DNA]</scope>
    <source>
        <strain evidence="2">CGMCC 1.15043</strain>
    </source>
</reference>
<evidence type="ECO:0000313" key="2">
    <source>
        <dbReference type="Proteomes" id="UP000615455"/>
    </source>
</evidence>
<dbReference type="Proteomes" id="UP000615455">
    <property type="component" value="Unassembled WGS sequence"/>
</dbReference>
<evidence type="ECO:0000313" key="1">
    <source>
        <dbReference type="EMBL" id="GFZ94221.1"/>
    </source>
</evidence>
<keyword evidence="2" id="KW-1185">Reference proteome</keyword>
<dbReference type="EMBL" id="BMHE01000027">
    <property type="protein sequence ID" value="GFZ94221.1"/>
    <property type="molecule type" value="Genomic_DNA"/>
</dbReference>
<accession>A0ABQ1EZ58</accession>